<comment type="similarity">
    <text evidence="1 8">Belongs to the endoribonuclease YbeY family.</text>
</comment>
<dbReference type="NCBIfam" id="TIGR00043">
    <property type="entry name" value="rRNA maturation RNase YbeY"/>
    <property type="match status" value="1"/>
</dbReference>
<keyword evidence="6 8" id="KW-0378">Hydrolase</keyword>
<comment type="cofactor">
    <cofactor evidence="8">
        <name>Zn(2+)</name>
        <dbReference type="ChEBI" id="CHEBI:29105"/>
    </cofactor>
    <text evidence="8">Binds 1 zinc ion.</text>
</comment>
<evidence type="ECO:0000256" key="1">
    <source>
        <dbReference type="ARBA" id="ARBA00010875"/>
    </source>
</evidence>
<keyword evidence="2 8" id="KW-0690">Ribosome biogenesis</keyword>
<organism evidence="9 10">
    <name type="scientific">Candidatus Thiothrix phosphatis</name>
    <dbReference type="NCBI Taxonomy" id="3112415"/>
    <lineage>
        <taxon>Bacteria</taxon>
        <taxon>Pseudomonadati</taxon>
        <taxon>Pseudomonadota</taxon>
        <taxon>Gammaproteobacteria</taxon>
        <taxon>Thiotrichales</taxon>
        <taxon>Thiotrichaceae</taxon>
        <taxon>Thiothrix</taxon>
    </lineage>
</organism>
<keyword evidence="3 8" id="KW-0540">Nuclease</keyword>
<evidence type="ECO:0000256" key="3">
    <source>
        <dbReference type="ARBA" id="ARBA00022722"/>
    </source>
</evidence>
<evidence type="ECO:0000256" key="2">
    <source>
        <dbReference type="ARBA" id="ARBA00022517"/>
    </source>
</evidence>
<dbReference type="InterPro" id="IPR023091">
    <property type="entry name" value="MetalPrtase_cat_dom_sf_prd"/>
</dbReference>
<evidence type="ECO:0000256" key="7">
    <source>
        <dbReference type="ARBA" id="ARBA00022833"/>
    </source>
</evidence>
<dbReference type="InterPro" id="IPR020549">
    <property type="entry name" value="YbeY_CS"/>
</dbReference>
<dbReference type="RefSeq" id="WP_324695610.1">
    <property type="nucleotide sequence ID" value="NZ_JAYMYJ010000112.1"/>
</dbReference>
<dbReference type="InterPro" id="IPR002036">
    <property type="entry name" value="YbeY"/>
</dbReference>
<evidence type="ECO:0000256" key="8">
    <source>
        <dbReference type="HAMAP-Rule" id="MF_00009"/>
    </source>
</evidence>
<dbReference type="Pfam" id="PF02130">
    <property type="entry name" value="YbeY"/>
    <property type="match status" value="1"/>
</dbReference>
<dbReference type="PROSITE" id="PS01306">
    <property type="entry name" value="UPF0054"/>
    <property type="match status" value="1"/>
</dbReference>
<keyword evidence="10" id="KW-1185">Reference proteome</keyword>
<name>A0ABU6D080_9GAMM</name>
<feature type="binding site" evidence="8">
    <location>
        <position position="118"/>
    </location>
    <ligand>
        <name>Zn(2+)</name>
        <dbReference type="ChEBI" id="CHEBI:29105"/>
        <note>catalytic</note>
    </ligand>
</feature>
<sequence>MTAMTLLLDIQNPEGFTDIPADAELACWAQAAWQGEGEAGVVVRVVAEAESRELNHSYRAKDCPTNVLSFPYDPPLVPLEDGEADYLGDLVVCQPVMRREAQEQGKTVPQHWAHLLIHGLLHLQGYDHITDAEASEMEALETEILGRLGFPDPYQLSPEEK</sequence>
<protein>
    <recommendedName>
        <fullName evidence="8">Endoribonuclease YbeY</fullName>
        <ecNumber evidence="8">3.1.-.-</ecNumber>
    </recommendedName>
</protein>
<evidence type="ECO:0000256" key="6">
    <source>
        <dbReference type="ARBA" id="ARBA00022801"/>
    </source>
</evidence>
<dbReference type="HAMAP" id="MF_00009">
    <property type="entry name" value="Endoribonucl_YbeY"/>
    <property type="match status" value="1"/>
</dbReference>
<dbReference type="Gene3D" id="3.40.390.30">
    <property type="entry name" value="Metalloproteases ('zincins'), catalytic domain"/>
    <property type="match status" value="1"/>
</dbReference>
<evidence type="ECO:0000256" key="5">
    <source>
        <dbReference type="ARBA" id="ARBA00022759"/>
    </source>
</evidence>
<evidence type="ECO:0000313" key="9">
    <source>
        <dbReference type="EMBL" id="MEB4591754.1"/>
    </source>
</evidence>
<comment type="subcellular location">
    <subcellularLocation>
        <location evidence="8">Cytoplasm</location>
    </subcellularLocation>
</comment>
<dbReference type="EMBL" id="JAYMYJ010000112">
    <property type="protein sequence ID" value="MEB4591754.1"/>
    <property type="molecule type" value="Genomic_DNA"/>
</dbReference>
<dbReference type="PANTHER" id="PTHR46986">
    <property type="entry name" value="ENDORIBONUCLEASE YBEY, CHLOROPLASTIC"/>
    <property type="match status" value="1"/>
</dbReference>
<keyword evidence="4 8" id="KW-0479">Metal-binding</keyword>
<evidence type="ECO:0000256" key="4">
    <source>
        <dbReference type="ARBA" id="ARBA00022723"/>
    </source>
</evidence>
<dbReference type="PANTHER" id="PTHR46986:SF1">
    <property type="entry name" value="ENDORIBONUCLEASE YBEY, CHLOROPLASTIC"/>
    <property type="match status" value="1"/>
</dbReference>
<evidence type="ECO:0000313" key="10">
    <source>
        <dbReference type="Proteomes" id="UP001308005"/>
    </source>
</evidence>
<keyword evidence="8" id="KW-0698">rRNA processing</keyword>
<keyword evidence="8" id="KW-0963">Cytoplasm</keyword>
<comment type="function">
    <text evidence="8">Single strand-specific metallo-endoribonuclease involved in late-stage 70S ribosome quality control and in maturation of the 3' terminus of the 16S rRNA.</text>
</comment>
<reference evidence="10" key="1">
    <citation type="submission" date="2023-07" db="EMBL/GenBank/DDBJ databases">
        <title>The carbon used by Thiothrix.</title>
        <authorList>
            <person name="Chen L."/>
        </authorList>
    </citation>
    <scope>NUCLEOTIDE SEQUENCE [LARGE SCALE GENOMIC DNA]</scope>
</reference>
<keyword evidence="7 8" id="KW-0862">Zinc</keyword>
<accession>A0ABU6D080</accession>
<feature type="binding site" evidence="8">
    <location>
        <position position="128"/>
    </location>
    <ligand>
        <name>Zn(2+)</name>
        <dbReference type="ChEBI" id="CHEBI:29105"/>
        <note>catalytic</note>
    </ligand>
</feature>
<feature type="binding site" evidence="8">
    <location>
        <position position="122"/>
    </location>
    <ligand>
        <name>Zn(2+)</name>
        <dbReference type="ChEBI" id="CHEBI:29105"/>
        <note>catalytic</note>
    </ligand>
</feature>
<dbReference type="EC" id="3.1.-.-" evidence="8"/>
<dbReference type="Proteomes" id="UP001308005">
    <property type="component" value="Unassembled WGS sequence"/>
</dbReference>
<comment type="caution">
    <text evidence="9">The sequence shown here is derived from an EMBL/GenBank/DDBJ whole genome shotgun (WGS) entry which is preliminary data.</text>
</comment>
<gene>
    <name evidence="8 9" type="primary">ybeY</name>
    <name evidence="9" type="ORF">VSS37_12245</name>
</gene>
<proteinExistence type="inferred from homology"/>
<reference evidence="9 10" key="2">
    <citation type="submission" date="2024-01" db="EMBL/GenBank/DDBJ databases">
        <authorList>
            <person name="Xie X."/>
        </authorList>
    </citation>
    <scope>NUCLEOTIDE SEQUENCE [LARGE SCALE GENOMIC DNA]</scope>
    <source>
        <strain evidence="9">SCUT-1</strain>
    </source>
</reference>
<keyword evidence="5 8" id="KW-0255">Endonuclease</keyword>
<dbReference type="SUPFAM" id="SSF55486">
    <property type="entry name" value="Metalloproteases ('zincins'), catalytic domain"/>
    <property type="match status" value="1"/>
</dbReference>